<keyword evidence="2" id="KW-1185">Reference proteome</keyword>
<organism evidence="1 2">
    <name type="scientific">Novosphingobium silvae</name>
    <dbReference type="NCBI Taxonomy" id="2692619"/>
    <lineage>
        <taxon>Bacteria</taxon>
        <taxon>Pseudomonadati</taxon>
        <taxon>Pseudomonadota</taxon>
        <taxon>Alphaproteobacteria</taxon>
        <taxon>Sphingomonadales</taxon>
        <taxon>Sphingomonadaceae</taxon>
        <taxon>Novosphingobium</taxon>
    </lineage>
</organism>
<reference evidence="1 2" key="1">
    <citation type="submission" date="2019-12" db="EMBL/GenBank/DDBJ databases">
        <authorList>
            <person name="Feng G."/>
            <person name="Zhu H."/>
        </authorList>
    </citation>
    <scope>NUCLEOTIDE SEQUENCE [LARGE SCALE GENOMIC DNA]</scope>
    <source>
        <strain evidence="1 2">FGD1</strain>
    </source>
</reference>
<sequence>MVTGVDRFRAHFSEHEHQYVLIGGAACELIMDEAGLDFRATKDLDIVLIVEALDHAFSEAFMAFVEAGGYEIQQRSEGERILFRFAKPAVEQCPAMLELFSNAPDGFDIAPGAHLTPIPIAEEAASLSAILLDADYYKFLKMMARPLDGIPVLDEAGIIPFKARAWLDLSRRQLEGEKIDSRDVKKHRNDIARMLQLLSPEASYDLPDAIKADMRTFVEGLVLQDDFVPQQFGVAMTKDVVIDRLRSVYRL</sequence>
<dbReference type="AlphaFoldDB" id="A0A7X4GLD2"/>
<name>A0A7X4GLD2_9SPHN</name>
<dbReference type="PROSITE" id="PS51257">
    <property type="entry name" value="PROKAR_LIPOPROTEIN"/>
    <property type="match status" value="1"/>
</dbReference>
<accession>A0A7X4GLD2</accession>
<gene>
    <name evidence="1" type="ORF">GR702_21695</name>
</gene>
<evidence type="ECO:0000313" key="2">
    <source>
        <dbReference type="Proteomes" id="UP000465810"/>
    </source>
</evidence>
<evidence type="ECO:0008006" key="3">
    <source>
        <dbReference type="Google" id="ProtNLM"/>
    </source>
</evidence>
<evidence type="ECO:0000313" key="1">
    <source>
        <dbReference type="EMBL" id="MYM00355.1"/>
    </source>
</evidence>
<protein>
    <recommendedName>
        <fullName evidence="3">Nucleotidyl transferase AbiEii/AbiGii toxin family protein</fullName>
    </recommendedName>
</protein>
<dbReference type="EMBL" id="WVTD01000045">
    <property type="protein sequence ID" value="MYM00355.1"/>
    <property type="molecule type" value="Genomic_DNA"/>
</dbReference>
<dbReference type="RefSeq" id="WP_160987589.1">
    <property type="nucleotide sequence ID" value="NZ_WVTD01000045.1"/>
</dbReference>
<comment type="caution">
    <text evidence="1">The sequence shown here is derived from an EMBL/GenBank/DDBJ whole genome shotgun (WGS) entry which is preliminary data.</text>
</comment>
<proteinExistence type="predicted"/>
<dbReference type="Proteomes" id="UP000465810">
    <property type="component" value="Unassembled WGS sequence"/>
</dbReference>